<evidence type="ECO:0000256" key="2">
    <source>
        <dbReference type="SAM" id="Phobius"/>
    </source>
</evidence>
<evidence type="ECO:0000256" key="1">
    <source>
        <dbReference type="SAM" id="MobiDB-lite"/>
    </source>
</evidence>
<feature type="compositionally biased region" description="Basic and acidic residues" evidence="1">
    <location>
        <begin position="678"/>
        <end position="713"/>
    </location>
</feature>
<dbReference type="PANTHER" id="PTHR30441">
    <property type="entry name" value="DUF748 DOMAIN-CONTAINING PROTEIN"/>
    <property type="match status" value="1"/>
</dbReference>
<evidence type="ECO:0000313" key="4">
    <source>
        <dbReference type="EMBL" id="MCP3732337.1"/>
    </source>
</evidence>
<evidence type="ECO:0000259" key="3">
    <source>
        <dbReference type="Pfam" id="PF05170"/>
    </source>
</evidence>
<keyword evidence="2" id="KW-1133">Transmembrane helix</keyword>
<dbReference type="AlphaFoldDB" id="A0A9X2HME7"/>
<dbReference type="Pfam" id="PF05170">
    <property type="entry name" value="AsmA"/>
    <property type="match status" value="1"/>
</dbReference>
<dbReference type="Proteomes" id="UP001139451">
    <property type="component" value="Unassembled WGS sequence"/>
</dbReference>
<feature type="region of interest" description="Disordered" evidence="1">
    <location>
        <begin position="676"/>
        <end position="719"/>
    </location>
</feature>
<dbReference type="InterPro" id="IPR052894">
    <property type="entry name" value="AsmA-related"/>
</dbReference>
<evidence type="ECO:0000313" key="5">
    <source>
        <dbReference type="Proteomes" id="UP001139451"/>
    </source>
</evidence>
<dbReference type="GO" id="GO:0090313">
    <property type="term" value="P:regulation of protein targeting to membrane"/>
    <property type="evidence" value="ECO:0007669"/>
    <property type="project" value="TreeGrafter"/>
</dbReference>
<sequence>MADRDAPIVAADATPVDSPETTPPAAEKRRWPRWLVITLRAIGGILLAIFLAWAILYITKGRFLKGTFERIVSKTSGREVRVAGDFQFYFNPFNLKYVSEGLTVSNPAWVGPAASRGNFFEAKRIEANVATLTFIFGKRRVNILDLQGANVDLRWDAARERNSWTFSETKGEPLDLPLIRRAVVAGTRVRYRDPAMLIFADIGIDTVEARGTELTTAIRFSGRGEARRTPFRIAGALFTPNATVRGGENRLALRIDAVRTRADITGTLPGATEIEGADLHADVRGSNLADAFSIVGIAVPDTRAYRLRSALTKQGNEWRFTRLRGRFGDSDLAGRMTVRLGEPRLFLDASLTTRTLDIVDAGPFVGYSPRESETGDIVVTAQGRPRILPDAPLRVEALKNFDARVDWKVARVRADKLPLSDITLGLRLDDRLLTLSPLNFAMARGTVSSDITINARNPAVFTDYDIRLSPTPMGTLLRGFGVEESGTSGTVKARVKMSGLGDSVRKSLANSNGRIAVIIPRGSMWTRNTELSELDIGVFIQKMFEKKLKEPVQINCGLVAFTVRGGVAAADPILIDTRKNVMLGRGGFSFRNETLDLAFRADSKKFSLFSGQSPVGIGGYFAEPNIDVISPELVTRAGVGLGLGAVVNPLAAVLAFVDVGDAKAADCGPVLAGASARAQRDVKGRPRDDVGRGTTAKSEDGKRSKGERQEQRKKFLGIF</sequence>
<dbReference type="EMBL" id="JAMLDX010000017">
    <property type="protein sequence ID" value="MCP3732337.1"/>
    <property type="molecule type" value="Genomic_DNA"/>
</dbReference>
<protein>
    <submittedName>
        <fullName evidence="4">AsmA family protein</fullName>
    </submittedName>
</protein>
<keyword evidence="2" id="KW-0472">Membrane</keyword>
<reference evidence="4" key="1">
    <citation type="submission" date="2022-05" db="EMBL/GenBank/DDBJ databases">
        <title>Sphingomonas sp. strain MG17 Genome sequencing and assembly.</title>
        <authorList>
            <person name="Kim I."/>
        </authorList>
    </citation>
    <scope>NUCLEOTIDE SEQUENCE</scope>
    <source>
        <strain evidence="4">MG17</strain>
    </source>
</reference>
<feature type="domain" description="AsmA" evidence="3">
    <location>
        <begin position="265"/>
        <end position="523"/>
    </location>
</feature>
<dbReference type="InterPro" id="IPR007844">
    <property type="entry name" value="AsmA"/>
</dbReference>
<dbReference type="PANTHER" id="PTHR30441:SF9">
    <property type="entry name" value="ASMA FAMILY PROTEIN YHJG"/>
    <property type="match status" value="1"/>
</dbReference>
<accession>A0A9X2HME7</accession>
<keyword evidence="2" id="KW-0812">Transmembrane</keyword>
<keyword evidence="5" id="KW-1185">Reference proteome</keyword>
<organism evidence="4 5">
    <name type="scientific">Sphingomonas tagetis</name>
    <dbReference type="NCBI Taxonomy" id="2949092"/>
    <lineage>
        <taxon>Bacteria</taxon>
        <taxon>Pseudomonadati</taxon>
        <taxon>Pseudomonadota</taxon>
        <taxon>Alphaproteobacteria</taxon>
        <taxon>Sphingomonadales</taxon>
        <taxon>Sphingomonadaceae</taxon>
        <taxon>Sphingomonas</taxon>
    </lineage>
</organism>
<dbReference type="GO" id="GO:0005886">
    <property type="term" value="C:plasma membrane"/>
    <property type="evidence" value="ECO:0007669"/>
    <property type="project" value="TreeGrafter"/>
</dbReference>
<dbReference type="RefSeq" id="WP_254295694.1">
    <property type="nucleotide sequence ID" value="NZ_JAMLDX010000017.1"/>
</dbReference>
<feature type="transmembrane region" description="Helical" evidence="2">
    <location>
        <begin position="34"/>
        <end position="58"/>
    </location>
</feature>
<name>A0A9X2HME7_9SPHN</name>
<comment type="caution">
    <text evidence="4">The sequence shown here is derived from an EMBL/GenBank/DDBJ whole genome shotgun (WGS) entry which is preliminary data.</text>
</comment>
<gene>
    <name evidence="4" type="ORF">M9978_18100</name>
</gene>
<proteinExistence type="predicted"/>